<keyword evidence="4" id="KW-1185">Reference proteome</keyword>
<reference evidence="4" key="1">
    <citation type="journal article" date="2010" name="Nat. Biotechnol.">
        <title>Draft genome sequence of the oilseed species Ricinus communis.</title>
        <authorList>
            <person name="Chan A.P."/>
            <person name="Crabtree J."/>
            <person name="Zhao Q."/>
            <person name="Lorenzi H."/>
            <person name="Orvis J."/>
            <person name="Puiu D."/>
            <person name="Melake-Berhan A."/>
            <person name="Jones K.M."/>
            <person name="Redman J."/>
            <person name="Chen G."/>
            <person name="Cahoon E.B."/>
            <person name="Gedil M."/>
            <person name="Stanke M."/>
            <person name="Haas B.J."/>
            <person name="Wortman J.R."/>
            <person name="Fraser-Liggett C.M."/>
            <person name="Ravel J."/>
            <person name="Rabinowicz P.D."/>
        </authorList>
    </citation>
    <scope>NUCLEOTIDE SEQUENCE [LARGE SCALE GENOMIC DNA]</scope>
    <source>
        <strain evidence="4">cv. Hale</strain>
    </source>
</reference>
<proteinExistence type="predicted"/>
<feature type="compositionally biased region" description="Basic and acidic residues" evidence="1">
    <location>
        <begin position="141"/>
        <end position="159"/>
    </location>
</feature>
<feature type="compositionally biased region" description="Low complexity" evidence="1">
    <location>
        <begin position="20"/>
        <end position="33"/>
    </location>
</feature>
<dbReference type="AlphaFoldDB" id="B9THG9"/>
<evidence type="ECO:0000313" key="3">
    <source>
        <dbReference type="EMBL" id="EEF24695.1"/>
    </source>
</evidence>
<feature type="region of interest" description="Disordered" evidence="1">
    <location>
        <begin position="203"/>
        <end position="223"/>
    </location>
</feature>
<keyword evidence="2" id="KW-1133">Transmembrane helix</keyword>
<dbReference type="InParanoid" id="B9THG9"/>
<sequence>MAQARGRDADGAQQRRHADVPAAHAATSSVAAPQEQRDSGRQVGNGGDQALLEHVEFGAELGFEAADDGGQEEGQRIQPVDQPEVDQRQHPHAAVLKRAGGMRNVGGPLAALLGLQRRSEPFALGFVEPLGLGRPVGQVEPGDHADHDGRQRDAGEHHAPAFQAEQAVRLDQQRRHRRADDDGQRLRQVEQRQDMAAVLGRHPQAQVQDGAGEEAGLGHAQQEAQHIQPFHAADPGEQQRDDAPGDHDARQPAARAVFVQGQVAGDFQQHIADEEHAGGEAELGGGQRQVLGHAVGAGERDRGAIQEVDEEHQPDERHEPHRDLADGRFLDRAGGGLHIVSWLVARPLPFGGGPACHVVRQDQRGAANACARLAAVSCRFYLVIAVTAALCAVVAGCAPFPDKRRFFATGIITIPV</sequence>
<evidence type="ECO:0000256" key="2">
    <source>
        <dbReference type="SAM" id="Phobius"/>
    </source>
</evidence>
<dbReference type="Proteomes" id="UP000008311">
    <property type="component" value="Unassembled WGS sequence"/>
</dbReference>
<keyword evidence="2" id="KW-0812">Transmembrane</keyword>
<feature type="region of interest" description="Disordered" evidence="1">
    <location>
        <begin position="132"/>
        <end position="189"/>
    </location>
</feature>
<feature type="compositionally biased region" description="Basic and acidic residues" evidence="1">
    <location>
        <begin position="178"/>
        <end position="189"/>
    </location>
</feature>
<keyword evidence="2" id="KW-0472">Membrane</keyword>
<dbReference type="EMBL" id="EQ981518">
    <property type="protein sequence ID" value="EEF24695.1"/>
    <property type="molecule type" value="Genomic_DNA"/>
</dbReference>
<accession>B9THG9</accession>
<evidence type="ECO:0000313" key="4">
    <source>
        <dbReference type="Proteomes" id="UP000008311"/>
    </source>
</evidence>
<feature type="region of interest" description="Disordered" evidence="1">
    <location>
        <begin position="1"/>
        <end position="100"/>
    </location>
</feature>
<feature type="compositionally biased region" description="Basic and acidic residues" evidence="1">
    <location>
        <begin position="1"/>
        <end position="10"/>
    </location>
</feature>
<gene>
    <name evidence="3" type="ORF">RCOM_1870930</name>
</gene>
<feature type="transmembrane region" description="Helical" evidence="2">
    <location>
        <begin position="380"/>
        <end position="400"/>
    </location>
</feature>
<protein>
    <submittedName>
        <fullName evidence="3">Uncharacterized protein</fullName>
    </submittedName>
</protein>
<organism evidence="3 4">
    <name type="scientific">Ricinus communis</name>
    <name type="common">Castor bean</name>
    <dbReference type="NCBI Taxonomy" id="3988"/>
    <lineage>
        <taxon>Eukaryota</taxon>
        <taxon>Viridiplantae</taxon>
        <taxon>Streptophyta</taxon>
        <taxon>Embryophyta</taxon>
        <taxon>Tracheophyta</taxon>
        <taxon>Spermatophyta</taxon>
        <taxon>Magnoliopsida</taxon>
        <taxon>eudicotyledons</taxon>
        <taxon>Gunneridae</taxon>
        <taxon>Pentapetalae</taxon>
        <taxon>rosids</taxon>
        <taxon>fabids</taxon>
        <taxon>Malpighiales</taxon>
        <taxon>Euphorbiaceae</taxon>
        <taxon>Acalyphoideae</taxon>
        <taxon>Acalypheae</taxon>
        <taxon>Ricinus</taxon>
    </lineage>
</organism>
<evidence type="ECO:0000256" key="1">
    <source>
        <dbReference type="SAM" id="MobiDB-lite"/>
    </source>
</evidence>
<name>B9THG9_RICCO</name>